<dbReference type="AlphaFoldDB" id="A0A5J4L3C8"/>
<name>A0A5J4L3C8_9ZZZZ</name>
<keyword evidence="1" id="KW-1133">Transmembrane helix</keyword>
<sequence length="64" mass="7568">MIRIVTQILMGLILMFGVITLTPKMLFHFRNKNISRALYFLLIWLISLSFSIAAFYYAYIEFIS</sequence>
<organism evidence="2">
    <name type="scientific">hot springs metagenome</name>
    <dbReference type="NCBI Taxonomy" id="433727"/>
    <lineage>
        <taxon>unclassified sequences</taxon>
        <taxon>metagenomes</taxon>
        <taxon>ecological metagenomes</taxon>
    </lineage>
</organism>
<keyword evidence="1" id="KW-0812">Transmembrane</keyword>
<evidence type="ECO:0000256" key="1">
    <source>
        <dbReference type="SAM" id="Phobius"/>
    </source>
</evidence>
<evidence type="ECO:0000313" key="2">
    <source>
        <dbReference type="EMBL" id="GER94193.1"/>
    </source>
</evidence>
<keyword evidence="1" id="KW-0472">Membrane</keyword>
<protein>
    <submittedName>
        <fullName evidence="2">Uncharacterized protein</fullName>
    </submittedName>
</protein>
<proteinExistence type="predicted"/>
<dbReference type="EMBL" id="BLAB01000001">
    <property type="protein sequence ID" value="GER94193.1"/>
    <property type="molecule type" value="Genomic_DNA"/>
</dbReference>
<feature type="transmembrane region" description="Helical" evidence="1">
    <location>
        <begin position="38"/>
        <end position="59"/>
    </location>
</feature>
<reference evidence="2" key="1">
    <citation type="submission" date="2019-10" db="EMBL/GenBank/DDBJ databases">
        <title>Metagenomic sequencing of thiosulfate-disproportionating enrichment culture.</title>
        <authorList>
            <person name="Umezawa K."/>
            <person name="Kojima H."/>
            <person name="Fukui M."/>
        </authorList>
    </citation>
    <scope>NUCLEOTIDE SEQUENCE</scope>
    <source>
        <strain evidence="2">45J</strain>
    </source>
</reference>
<feature type="transmembrane region" description="Helical" evidence="1">
    <location>
        <begin position="6"/>
        <end position="26"/>
    </location>
</feature>
<accession>A0A5J4L3C8</accession>
<comment type="caution">
    <text evidence="2">The sequence shown here is derived from an EMBL/GenBank/DDBJ whole genome shotgun (WGS) entry which is preliminary data.</text>
</comment>
<gene>
    <name evidence="2" type="ORF">A45J_1953</name>
</gene>